<feature type="signal peptide" evidence="1">
    <location>
        <begin position="1"/>
        <end position="24"/>
    </location>
</feature>
<name>A0ABQ1ULD0_9BACT</name>
<keyword evidence="1" id="KW-0732">Signal</keyword>
<keyword evidence="3" id="KW-1185">Reference proteome</keyword>
<evidence type="ECO:0000313" key="3">
    <source>
        <dbReference type="Proteomes" id="UP000632273"/>
    </source>
</evidence>
<evidence type="ECO:0008006" key="4">
    <source>
        <dbReference type="Google" id="ProtNLM"/>
    </source>
</evidence>
<dbReference type="EMBL" id="BMHT01000006">
    <property type="protein sequence ID" value="GGF19912.1"/>
    <property type="molecule type" value="Genomic_DNA"/>
</dbReference>
<sequence>MNQRSSLIYSLFFLLLTAVLVSCDKDKDVATPKPNILVGRWDLYQTSGGFAGNTMEIAAGTSQLEFTADSTVRFYDKGKLVDTRQYSVRASTSPADGTPAQMIFYIVPGARYSPQHLEVSNDQLILTDDMADGYVHRYRRIK</sequence>
<dbReference type="RefSeq" id="WP_188815265.1">
    <property type="nucleotide sequence ID" value="NZ_BMHT01000006.1"/>
</dbReference>
<accession>A0ABQ1ULD0</accession>
<dbReference type="PROSITE" id="PS51257">
    <property type="entry name" value="PROKAR_LIPOPROTEIN"/>
    <property type="match status" value="1"/>
</dbReference>
<evidence type="ECO:0000256" key="1">
    <source>
        <dbReference type="SAM" id="SignalP"/>
    </source>
</evidence>
<dbReference type="Proteomes" id="UP000632273">
    <property type="component" value="Unassembled WGS sequence"/>
</dbReference>
<reference evidence="3" key="1">
    <citation type="journal article" date="2019" name="Int. J. Syst. Evol. Microbiol.">
        <title>The Global Catalogue of Microorganisms (GCM) 10K type strain sequencing project: providing services to taxonomists for standard genome sequencing and annotation.</title>
        <authorList>
            <consortium name="The Broad Institute Genomics Platform"/>
            <consortium name="The Broad Institute Genome Sequencing Center for Infectious Disease"/>
            <person name="Wu L."/>
            <person name="Ma J."/>
        </authorList>
    </citation>
    <scope>NUCLEOTIDE SEQUENCE [LARGE SCALE GENOMIC DNA]</scope>
    <source>
        <strain evidence="3">CGMCC 1.15197</strain>
    </source>
</reference>
<feature type="chain" id="PRO_5046378281" description="Lipocalin-like domain-containing protein" evidence="1">
    <location>
        <begin position="25"/>
        <end position="142"/>
    </location>
</feature>
<comment type="caution">
    <text evidence="2">The sequence shown here is derived from an EMBL/GenBank/DDBJ whole genome shotgun (WGS) entry which is preliminary data.</text>
</comment>
<evidence type="ECO:0000313" key="2">
    <source>
        <dbReference type="EMBL" id="GGF19912.1"/>
    </source>
</evidence>
<gene>
    <name evidence="2" type="ORF">GCM10011383_34390</name>
</gene>
<proteinExistence type="predicted"/>
<protein>
    <recommendedName>
        <fullName evidence="4">Lipocalin-like domain-containing protein</fullName>
    </recommendedName>
</protein>
<organism evidence="2 3">
    <name type="scientific">Hymenobacter cavernae</name>
    <dbReference type="NCBI Taxonomy" id="2044852"/>
    <lineage>
        <taxon>Bacteria</taxon>
        <taxon>Pseudomonadati</taxon>
        <taxon>Bacteroidota</taxon>
        <taxon>Cytophagia</taxon>
        <taxon>Cytophagales</taxon>
        <taxon>Hymenobacteraceae</taxon>
        <taxon>Hymenobacter</taxon>
    </lineage>
</organism>